<dbReference type="EMBL" id="JAQIZT010000012">
    <property type="protein sequence ID" value="KAJ6977042.1"/>
    <property type="molecule type" value="Genomic_DNA"/>
</dbReference>
<protein>
    <submittedName>
        <fullName evidence="10">Disease resistance protein RGA3</fullName>
    </submittedName>
</protein>
<feature type="domain" description="NB-ARC" evidence="6">
    <location>
        <begin position="167"/>
        <end position="341"/>
    </location>
</feature>
<dbReference type="PANTHER" id="PTHR36766:SF40">
    <property type="entry name" value="DISEASE RESISTANCE PROTEIN RGA3"/>
    <property type="match status" value="1"/>
</dbReference>
<organism evidence="10 11">
    <name type="scientific">Populus alba x Populus x berolinensis</name>
    <dbReference type="NCBI Taxonomy" id="444605"/>
    <lineage>
        <taxon>Eukaryota</taxon>
        <taxon>Viridiplantae</taxon>
        <taxon>Streptophyta</taxon>
        <taxon>Embryophyta</taxon>
        <taxon>Tracheophyta</taxon>
        <taxon>Spermatophyta</taxon>
        <taxon>Magnoliopsida</taxon>
        <taxon>eudicotyledons</taxon>
        <taxon>Gunneridae</taxon>
        <taxon>Pentapetalae</taxon>
        <taxon>rosids</taxon>
        <taxon>fabids</taxon>
        <taxon>Malpighiales</taxon>
        <taxon>Salicaceae</taxon>
        <taxon>Saliceae</taxon>
        <taxon>Populus</taxon>
    </lineage>
</organism>
<dbReference type="Gene3D" id="1.20.5.4130">
    <property type="match status" value="1"/>
</dbReference>
<feature type="domain" description="Disease resistance N-terminal" evidence="7">
    <location>
        <begin position="20"/>
        <end position="101"/>
    </location>
</feature>
<evidence type="ECO:0000259" key="7">
    <source>
        <dbReference type="Pfam" id="PF18052"/>
    </source>
</evidence>
<comment type="caution">
    <text evidence="10">The sequence shown here is derived from an EMBL/GenBank/DDBJ whole genome shotgun (WGS) entry which is preliminary data.</text>
</comment>
<dbReference type="GO" id="GO:0051707">
    <property type="term" value="P:response to other organism"/>
    <property type="evidence" value="ECO:0007669"/>
    <property type="project" value="UniProtKB-ARBA"/>
</dbReference>
<evidence type="ECO:0000259" key="9">
    <source>
        <dbReference type="Pfam" id="PF23598"/>
    </source>
</evidence>
<evidence type="ECO:0000256" key="1">
    <source>
        <dbReference type="ARBA" id="ARBA00022737"/>
    </source>
</evidence>
<evidence type="ECO:0000256" key="5">
    <source>
        <dbReference type="SAM" id="Coils"/>
    </source>
</evidence>
<name>A0AAD6M3W2_9ROSI</name>
<dbReference type="InterPro" id="IPR042197">
    <property type="entry name" value="Apaf_helical"/>
</dbReference>
<dbReference type="InterPro" id="IPR055414">
    <property type="entry name" value="LRR_R13L4/SHOC2-like"/>
</dbReference>
<dbReference type="InterPro" id="IPR041118">
    <property type="entry name" value="Rx_N"/>
</dbReference>
<dbReference type="Gene3D" id="3.80.10.10">
    <property type="entry name" value="Ribonuclease Inhibitor"/>
    <property type="match status" value="2"/>
</dbReference>
<feature type="domain" description="Disease resistance R13L4/SHOC-2-like LRR" evidence="9">
    <location>
        <begin position="573"/>
        <end position="891"/>
    </location>
</feature>
<dbReference type="PANTHER" id="PTHR36766">
    <property type="entry name" value="PLANT BROAD-SPECTRUM MILDEW RESISTANCE PROTEIN RPW8"/>
    <property type="match status" value="1"/>
</dbReference>
<dbReference type="InterPro" id="IPR036388">
    <property type="entry name" value="WH-like_DNA-bd_sf"/>
</dbReference>
<dbReference type="InterPro" id="IPR027417">
    <property type="entry name" value="P-loop_NTPase"/>
</dbReference>
<dbReference type="Pfam" id="PF00931">
    <property type="entry name" value="NB-ARC"/>
    <property type="match status" value="1"/>
</dbReference>
<dbReference type="GO" id="GO:0006952">
    <property type="term" value="P:defense response"/>
    <property type="evidence" value="ECO:0007669"/>
    <property type="project" value="UniProtKB-KW"/>
</dbReference>
<proteinExistence type="predicted"/>
<dbReference type="FunFam" id="1.10.10.10:FF:000322">
    <property type="entry name" value="Probable disease resistance protein At1g63360"/>
    <property type="match status" value="1"/>
</dbReference>
<evidence type="ECO:0000256" key="3">
    <source>
        <dbReference type="ARBA" id="ARBA00022821"/>
    </source>
</evidence>
<reference evidence="10" key="1">
    <citation type="journal article" date="2023" name="Mol. Ecol. Resour.">
        <title>Chromosome-level genome assembly of a triploid poplar Populus alba 'Berolinensis'.</title>
        <authorList>
            <person name="Chen S."/>
            <person name="Yu Y."/>
            <person name="Wang X."/>
            <person name="Wang S."/>
            <person name="Zhang T."/>
            <person name="Zhou Y."/>
            <person name="He R."/>
            <person name="Meng N."/>
            <person name="Wang Y."/>
            <person name="Liu W."/>
            <person name="Liu Z."/>
            <person name="Liu J."/>
            <person name="Guo Q."/>
            <person name="Huang H."/>
            <person name="Sederoff R.R."/>
            <person name="Wang G."/>
            <person name="Qu G."/>
            <person name="Chen S."/>
        </authorList>
    </citation>
    <scope>NUCLEOTIDE SEQUENCE</scope>
    <source>
        <strain evidence="10">SC-2020</strain>
    </source>
</reference>
<dbReference type="Gene3D" id="1.10.10.10">
    <property type="entry name" value="Winged helix-like DNA-binding domain superfamily/Winged helix DNA-binding domain"/>
    <property type="match status" value="1"/>
</dbReference>
<evidence type="ECO:0000313" key="11">
    <source>
        <dbReference type="Proteomes" id="UP001164929"/>
    </source>
</evidence>
<sequence length="992" mass="114700">MAHLVSELLELLSSIRFYEVKQEVRLVVGVKEEVKNLTRKLQSVKLEVADAERRWRHEQDESAKEWLDDFEEICYGLDDVLDEWVTAILKSETESEYENPSKSKRKLKIHSSCFTCGHVSLRDDIASKMKKLNEKADRFFGRRETKFEKSIQYYATAVDETPVCGREKEKDEIMKLLLGDSTDQGGRSSDVISIVGIAGVGKTYLAELVYEEKSIKEEFNFKIWVSVSQSFAKIIAEKSDFQSVPHRFSSSDRVGLNDLLEETALAVFGKKFLLVLDDVQEIDSSMWYKYLRCYFEFGLPGSKVLITTRSDLVPVDNLTCVFPLHGITEDDCRSLFSHRAWFGNSSTESEDMVSIHNKIISGCKGLPFLVKALASLLQVKISTEERKHVLDSKVWDHYKDKPGYPPLLLCYDDLPSKMRRCFTYCAVFSKDSKKLEQEYWINLWMAQGYLRATQIKEEELVGKDYFENLIARSFFQNAINDGNGSTAACKVHDLVHEFAQFLTENDCVNVEVRSHGVIGMVSSWDKVRHLKIEFSERNASFPVSFDKLKNLRSLLVDYCISDYPFVRRNQDDLLSRLTCLRALKLSHISSEEISDKIGKLIHLRYLDLSDNQHLKYLPEEIGELHNLQTLNLSGCCELQRLPYGLCRLINLRHLNNYHTDKLTFMPRGIERLTSLKSLYKFVVNCSYHSKELSSTLGDLQNLNNLRNYLEISGLGISTDMISETRKAQLKKKKQLVTLKLSFVECKALIHDQDGEIIQALEPPPSLQHLEIEHYGGINMKIPNWMMHLAKLSKICISKFRNCDNLPPLGKLPFLEYLEISDMRSVHRVGDEFLGIETNHKENEDKKKAFPKLKELRFSRMYAWDEWDAGIALEEEVMPCLLRLYIGFCDKLEALPTQLLQMTTLEELSVDDCRSLRGQYHWNVGVDWHHISHIPIIYFDGKSMKVYGNWIGMNNSECKAYSVEHIPKKQRNSAFEGDYRFRRTYILPLFNLM</sequence>
<dbReference type="PRINTS" id="PR00364">
    <property type="entry name" value="DISEASERSIST"/>
</dbReference>
<evidence type="ECO:0000313" key="10">
    <source>
        <dbReference type="EMBL" id="KAJ6977042.1"/>
    </source>
</evidence>
<dbReference type="InterPro" id="IPR002182">
    <property type="entry name" value="NB-ARC"/>
</dbReference>
<dbReference type="SUPFAM" id="SSF52540">
    <property type="entry name" value="P-loop containing nucleoside triphosphate hydrolases"/>
    <property type="match status" value="1"/>
</dbReference>
<dbReference type="Proteomes" id="UP001164929">
    <property type="component" value="Chromosome 12"/>
</dbReference>
<dbReference type="SUPFAM" id="SSF52058">
    <property type="entry name" value="L domain-like"/>
    <property type="match status" value="1"/>
</dbReference>
<keyword evidence="4" id="KW-0067">ATP-binding</keyword>
<keyword evidence="1" id="KW-0677">Repeat</keyword>
<dbReference type="InterPro" id="IPR032675">
    <property type="entry name" value="LRR_dom_sf"/>
</dbReference>
<keyword evidence="2" id="KW-0547">Nucleotide-binding</keyword>
<feature type="domain" description="Disease resistance protein winged helix" evidence="8">
    <location>
        <begin position="428"/>
        <end position="499"/>
    </location>
</feature>
<dbReference type="GO" id="GO:0043531">
    <property type="term" value="F:ADP binding"/>
    <property type="evidence" value="ECO:0007669"/>
    <property type="project" value="InterPro"/>
</dbReference>
<dbReference type="Gene3D" id="1.10.8.430">
    <property type="entry name" value="Helical domain of apoptotic protease-activating factors"/>
    <property type="match status" value="1"/>
</dbReference>
<gene>
    <name evidence="10" type="ORF">NC653_029047</name>
</gene>
<accession>A0AAD6M3W2</accession>
<keyword evidence="3" id="KW-0611">Plant defense</keyword>
<evidence type="ECO:0000259" key="8">
    <source>
        <dbReference type="Pfam" id="PF23559"/>
    </source>
</evidence>
<dbReference type="Pfam" id="PF23559">
    <property type="entry name" value="WHD_DRP"/>
    <property type="match status" value="1"/>
</dbReference>
<dbReference type="AlphaFoldDB" id="A0AAD6M3W2"/>
<evidence type="ECO:0000256" key="4">
    <source>
        <dbReference type="ARBA" id="ARBA00022840"/>
    </source>
</evidence>
<dbReference type="InterPro" id="IPR058922">
    <property type="entry name" value="WHD_DRP"/>
</dbReference>
<evidence type="ECO:0000259" key="6">
    <source>
        <dbReference type="Pfam" id="PF00931"/>
    </source>
</evidence>
<dbReference type="GO" id="GO:0005524">
    <property type="term" value="F:ATP binding"/>
    <property type="evidence" value="ECO:0007669"/>
    <property type="project" value="UniProtKB-KW"/>
</dbReference>
<feature type="coiled-coil region" evidence="5">
    <location>
        <begin position="27"/>
        <end position="54"/>
    </location>
</feature>
<keyword evidence="5" id="KW-0175">Coiled coil</keyword>
<dbReference type="Gene3D" id="3.40.50.300">
    <property type="entry name" value="P-loop containing nucleotide triphosphate hydrolases"/>
    <property type="match status" value="1"/>
</dbReference>
<dbReference type="Pfam" id="PF18052">
    <property type="entry name" value="Rx_N"/>
    <property type="match status" value="1"/>
</dbReference>
<keyword evidence="11" id="KW-1185">Reference proteome</keyword>
<dbReference type="Pfam" id="PF23598">
    <property type="entry name" value="LRR_14"/>
    <property type="match status" value="1"/>
</dbReference>
<evidence type="ECO:0000256" key="2">
    <source>
        <dbReference type="ARBA" id="ARBA00022741"/>
    </source>
</evidence>